<feature type="domain" description="Alphavirus-like MT" evidence="4">
    <location>
        <begin position="216"/>
        <end position="401"/>
    </location>
</feature>
<dbReference type="GO" id="GO:0016556">
    <property type="term" value="P:mRNA modification"/>
    <property type="evidence" value="ECO:0007669"/>
    <property type="project" value="InterPro"/>
</dbReference>
<keyword evidence="2" id="KW-0067">ATP-binding</keyword>
<dbReference type="InterPro" id="IPR002588">
    <property type="entry name" value="Alphavirus-like_MT_dom"/>
</dbReference>
<organism evidence="5">
    <name type="scientific">Pleurotus pulmonarius virga-like virus 1</name>
    <dbReference type="NCBI Taxonomy" id="3231516"/>
    <lineage>
        <taxon>Viruses</taxon>
        <taxon>Riboviria</taxon>
        <taxon>Orthornavirae</taxon>
        <taxon>Kitrinoviricota</taxon>
        <taxon>Alsuviricetes</taxon>
        <taxon>Martellivirales</taxon>
        <taxon>Virgaviridae</taxon>
    </lineage>
</organism>
<dbReference type="GO" id="GO:0005524">
    <property type="term" value="F:ATP binding"/>
    <property type="evidence" value="ECO:0007669"/>
    <property type="project" value="UniProtKB-KW"/>
</dbReference>
<feature type="region of interest" description="Disordered" evidence="3">
    <location>
        <begin position="63"/>
        <end position="88"/>
    </location>
</feature>
<name>A0AAU8HXR0_9VIRU</name>
<evidence type="ECO:0000259" key="4">
    <source>
        <dbReference type="PROSITE" id="PS51743"/>
    </source>
</evidence>
<protein>
    <submittedName>
        <fullName evidence="5">Methyltransferase</fullName>
    </submittedName>
</protein>
<dbReference type="GO" id="GO:0008174">
    <property type="term" value="F:mRNA methyltransferase activity"/>
    <property type="evidence" value="ECO:0007669"/>
    <property type="project" value="UniProtKB-UniRule"/>
</dbReference>
<evidence type="ECO:0000256" key="2">
    <source>
        <dbReference type="ARBA" id="ARBA00022840"/>
    </source>
</evidence>
<keyword evidence="2" id="KW-0547">Nucleotide-binding</keyword>
<keyword evidence="1" id="KW-0378">Hydrolase</keyword>
<keyword evidence="5" id="KW-0489">Methyltransferase</keyword>
<dbReference type="GO" id="GO:0006396">
    <property type="term" value="P:RNA processing"/>
    <property type="evidence" value="ECO:0007669"/>
    <property type="project" value="InterPro"/>
</dbReference>
<dbReference type="Pfam" id="PF01660">
    <property type="entry name" value="Vmethyltransf"/>
    <property type="match status" value="1"/>
</dbReference>
<reference evidence="5" key="1">
    <citation type="submission" date="2024-06" db="EMBL/GenBank/DDBJ databases">
        <authorList>
            <person name="Xiao J."/>
            <person name="Liu H."/>
            <person name="Zheng Z."/>
            <person name="Wang Z."/>
            <person name="Li P."/>
        </authorList>
    </citation>
    <scope>NUCLEOTIDE SEQUENCE</scope>
    <source>
        <strain evidence="5">X4</strain>
    </source>
</reference>
<evidence type="ECO:0000256" key="1">
    <source>
        <dbReference type="ARBA" id="ARBA00022801"/>
    </source>
</evidence>
<evidence type="ECO:0000256" key="3">
    <source>
        <dbReference type="SAM" id="MobiDB-lite"/>
    </source>
</evidence>
<sequence>MNTTNSTNNIAQAPDRAGKHLHKCDKCGLDYVHYHPHKRAEHPQFSYQCPNPDCEWYFEKGQSKGPEKSASGRTTPATAVEGSGTPRTETYAERSVRIAFKEGRIKCGNVEHFRMVAKPGQQYKVCERKRAADIIAQMKIGADARCDCERTSCKEAWAWNVPGVFETDWVQPGSYHRGWGKYEPTSAPRRVMPLNFNLSADQIKYLHEQHPGWLFVTTGTGFHDHPVAHATTQIATYNLFHSLPKGTFLDLHGNPSGAERFNEERNGRKVKVMCNVESAKDVLRKKTKWGPAKVGDNIRYIESALRDLVRDHTELVSSLDGFTSVHTLYYYNPSELPGILAASKGKVLTAIMHRFVGESGVLNNGEQAWRRVRGEDGVCLIEQTNKLTGEKYTHPDNERWFTNHSWAPYRGTDMAGHDLNEENSLVWDCNMAGAGTYLLRICSATLREANLDASYVPEKEYVKPVKNSDAYVKKHCKVELTSFSGTTEVTIPPAYQPLFQEARLKMLGATRRDMAKYRSHAQWVALKAKGVMKSIDSVDDVQTVYNLVYASFWVDSELDKSFGAAYGPDARKAVIDIMVNALTAKNAAGFASNLLQSIRHHI</sequence>
<keyword evidence="5" id="KW-0808">Transferase</keyword>
<dbReference type="GO" id="GO:0032259">
    <property type="term" value="P:methylation"/>
    <property type="evidence" value="ECO:0007669"/>
    <property type="project" value="UniProtKB-KW"/>
</dbReference>
<evidence type="ECO:0000313" key="5">
    <source>
        <dbReference type="EMBL" id="XCI72490.1"/>
    </source>
</evidence>
<accession>A0AAU8HXR0</accession>
<proteinExistence type="predicted"/>
<dbReference type="GO" id="GO:0016787">
    <property type="term" value="F:hydrolase activity"/>
    <property type="evidence" value="ECO:0007669"/>
    <property type="project" value="UniProtKB-KW"/>
</dbReference>
<dbReference type="PROSITE" id="PS51743">
    <property type="entry name" value="ALPHAVIRUS_MT"/>
    <property type="match status" value="1"/>
</dbReference>
<dbReference type="EMBL" id="PP961234">
    <property type="protein sequence ID" value="XCI72490.1"/>
    <property type="molecule type" value="Genomic_RNA"/>
</dbReference>
<dbReference type="GO" id="GO:0003723">
    <property type="term" value="F:RNA binding"/>
    <property type="evidence" value="ECO:0007669"/>
    <property type="project" value="InterPro"/>
</dbReference>